<feature type="compositionally biased region" description="Basic and acidic residues" evidence="1">
    <location>
        <begin position="163"/>
        <end position="189"/>
    </location>
</feature>
<reference evidence="3 4" key="1">
    <citation type="submission" date="2024-11" db="EMBL/GenBank/DDBJ databases">
        <title>Chromosome-level genome assembly of Eucalyptus globulus Labill. provides insights into its genome evolution.</title>
        <authorList>
            <person name="Li X."/>
        </authorList>
    </citation>
    <scope>NUCLEOTIDE SEQUENCE [LARGE SCALE GENOMIC DNA]</scope>
    <source>
        <strain evidence="3">CL2024</strain>
        <tissue evidence="3">Fresh tender leaves</tissue>
    </source>
</reference>
<dbReference type="EMBL" id="JBJKBG010000008">
    <property type="protein sequence ID" value="KAL3725212.1"/>
    <property type="molecule type" value="Genomic_DNA"/>
</dbReference>
<sequence>MPEPVHYVQISKENHPYDCLSIDFSGMLLFLLSSLLIPLCFRFSKRSVLSAYSLKLQSLSCDTCKNYAFLLVSGILVIIVGRSGLIETRWSGITPSGLRTTHNGPQFNGHGCDFSNELTEERGTTDAEEKKDEIQDQGSESGITEATRDNNDDDDDGGGDDNNEAHGESSIEEFNRKCDDFIKETKGEP</sequence>
<keyword evidence="4" id="KW-1185">Reference proteome</keyword>
<organism evidence="3 4">
    <name type="scientific">Eucalyptus globulus</name>
    <name type="common">Tasmanian blue gum</name>
    <dbReference type="NCBI Taxonomy" id="34317"/>
    <lineage>
        <taxon>Eukaryota</taxon>
        <taxon>Viridiplantae</taxon>
        <taxon>Streptophyta</taxon>
        <taxon>Embryophyta</taxon>
        <taxon>Tracheophyta</taxon>
        <taxon>Spermatophyta</taxon>
        <taxon>Magnoliopsida</taxon>
        <taxon>eudicotyledons</taxon>
        <taxon>Gunneridae</taxon>
        <taxon>Pentapetalae</taxon>
        <taxon>rosids</taxon>
        <taxon>malvids</taxon>
        <taxon>Myrtales</taxon>
        <taxon>Myrtaceae</taxon>
        <taxon>Myrtoideae</taxon>
        <taxon>Eucalypteae</taxon>
        <taxon>Eucalyptus</taxon>
    </lineage>
</organism>
<gene>
    <name evidence="3" type="ORF">ACJRO7_030253</name>
</gene>
<dbReference type="PANTHER" id="PTHR34947">
    <property type="entry name" value="TRANSMEMBRANE PROTEIN"/>
    <property type="match status" value="1"/>
</dbReference>
<feature type="compositionally biased region" description="Basic and acidic residues" evidence="1">
    <location>
        <begin position="119"/>
        <end position="134"/>
    </location>
</feature>
<feature type="region of interest" description="Disordered" evidence="1">
    <location>
        <begin position="101"/>
        <end position="189"/>
    </location>
</feature>
<feature type="transmembrane region" description="Helical" evidence="2">
    <location>
        <begin position="64"/>
        <end position="85"/>
    </location>
</feature>
<feature type="transmembrane region" description="Helical" evidence="2">
    <location>
        <begin position="20"/>
        <end position="43"/>
    </location>
</feature>
<keyword evidence="2" id="KW-1133">Transmembrane helix</keyword>
<protein>
    <submittedName>
        <fullName evidence="3">Uncharacterized protein</fullName>
    </submittedName>
</protein>
<dbReference type="PANTHER" id="PTHR34947:SF3">
    <property type="entry name" value="TRANSMEMBRANE PROTEIN"/>
    <property type="match status" value="1"/>
</dbReference>
<evidence type="ECO:0000256" key="1">
    <source>
        <dbReference type="SAM" id="MobiDB-lite"/>
    </source>
</evidence>
<evidence type="ECO:0000313" key="3">
    <source>
        <dbReference type="EMBL" id="KAL3725212.1"/>
    </source>
</evidence>
<evidence type="ECO:0000256" key="2">
    <source>
        <dbReference type="SAM" id="Phobius"/>
    </source>
</evidence>
<dbReference type="Proteomes" id="UP001634007">
    <property type="component" value="Unassembled WGS sequence"/>
</dbReference>
<feature type="compositionally biased region" description="Acidic residues" evidence="1">
    <location>
        <begin position="151"/>
        <end position="162"/>
    </location>
</feature>
<name>A0ABD3JIE3_EUCGL</name>
<dbReference type="AlphaFoldDB" id="A0ABD3JIE3"/>
<proteinExistence type="predicted"/>
<accession>A0ABD3JIE3</accession>
<evidence type="ECO:0000313" key="4">
    <source>
        <dbReference type="Proteomes" id="UP001634007"/>
    </source>
</evidence>
<keyword evidence="2" id="KW-0812">Transmembrane</keyword>
<keyword evidence="2" id="KW-0472">Membrane</keyword>
<comment type="caution">
    <text evidence="3">The sequence shown here is derived from an EMBL/GenBank/DDBJ whole genome shotgun (WGS) entry which is preliminary data.</text>
</comment>